<accession>A0AA38FN78</accession>
<organism evidence="1 2">
    <name type="scientific">Taxus chinensis</name>
    <name type="common">Chinese yew</name>
    <name type="synonym">Taxus wallichiana var. chinensis</name>
    <dbReference type="NCBI Taxonomy" id="29808"/>
    <lineage>
        <taxon>Eukaryota</taxon>
        <taxon>Viridiplantae</taxon>
        <taxon>Streptophyta</taxon>
        <taxon>Embryophyta</taxon>
        <taxon>Tracheophyta</taxon>
        <taxon>Spermatophyta</taxon>
        <taxon>Pinopsida</taxon>
        <taxon>Pinidae</taxon>
        <taxon>Conifers II</taxon>
        <taxon>Cupressales</taxon>
        <taxon>Taxaceae</taxon>
        <taxon>Taxus</taxon>
    </lineage>
</organism>
<name>A0AA38FN78_TAXCH</name>
<evidence type="ECO:0000313" key="2">
    <source>
        <dbReference type="Proteomes" id="UP000824469"/>
    </source>
</evidence>
<feature type="non-terminal residue" evidence="1">
    <location>
        <position position="57"/>
    </location>
</feature>
<protein>
    <submittedName>
        <fullName evidence="1">Uncharacterized protein</fullName>
    </submittedName>
</protein>
<comment type="caution">
    <text evidence="1">The sequence shown here is derived from an EMBL/GenBank/DDBJ whole genome shotgun (WGS) entry which is preliminary data.</text>
</comment>
<reference evidence="1 2" key="1">
    <citation type="journal article" date="2021" name="Nat. Plants">
        <title>The Taxus genome provides insights into paclitaxel biosynthesis.</title>
        <authorList>
            <person name="Xiong X."/>
            <person name="Gou J."/>
            <person name="Liao Q."/>
            <person name="Li Y."/>
            <person name="Zhou Q."/>
            <person name="Bi G."/>
            <person name="Li C."/>
            <person name="Du R."/>
            <person name="Wang X."/>
            <person name="Sun T."/>
            <person name="Guo L."/>
            <person name="Liang H."/>
            <person name="Lu P."/>
            <person name="Wu Y."/>
            <person name="Zhang Z."/>
            <person name="Ro D.K."/>
            <person name="Shang Y."/>
            <person name="Huang S."/>
            <person name="Yan J."/>
        </authorList>
    </citation>
    <scope>NUCLEOTIDE SEQUENCE [LARGE SCALE GENOMIC DNA]</scope>
    <source>
        <strain evidence="1">Ta-2019</strain>
    </source>
</reference>
<keyword evidence="2" id="KW-1185">Reference proteome</keyword>
<dbReference type="EMBL" id="JAHRHJ020000008">
    <property type="protein sequence ID" value="KAH9307077.1"/>
    <property type="molecule type" value="Genomic_DNA"/>
</dbReference>
<proteinExistence type="predicted"/>
<gene>
    <name evidence="1" type="ORF">KI387_011481</name>
</gene>
<evidence type="ECO:0000313" key="1">
    <source>
        <dbReference type="EMBL" id="KAH9307077.1"/>
    </source>
</evidence>
<sequence length="57" mass="6077">EIWNACQKLSSNDMVVEEEGEIDECIIIDVVGVGKSVERGTGSDAKDGIMGKGGMIY</sequence>
<dbReference type="AlphaFoldDB" id="A0AA38FN78"/>
<dbReference type="Proteomes" id="UP000824469">
    <property type="component" value="Unassembled WGS sequence"/>
</dbReference>
<feature type="non-terminal residue" evidence="1">
    <location>
        <position position="1"/>
    </location>
</feature>